<comment type="caution">
    <text evidence="3">The sequence shown here is derived from an EMBL/GenBank/DDBJ whole genome shotgun (WGS) entry which is preliminary data.</text>
</comment>
<dbReference type="GO" id="GO:0009116">
    <property type="term" value="P:nucleoside metabolic process"/>
    <property type="evidence" value="ECO:0007669"/>
    <property type="project" value="InterPro"/>
</dbReference>
<dbReference type="AlphaFoldDB" id="A0A8H4P7N3"/>
<dbReference type="OrthoDB" id="1577640at2759"/>
<dbReference type="InterPro" id="IPR053137">
    <property type="entry name" value="NLR-like"/>
</dbReference>
<feature type="domain" description="DUF7580" evidence="2">
    <location>
        <begin position="173"/>
        <end position="522"/>
    </location>
</feature>
<dbReference type="PANTHER" id="PTHR46082">
    <property type="entry name" value="ATP/GTP-BINDING PROTEIN-RELATED"/>
    <property type="match status" value="1"/>
</dbReference>
<evidence type="ECO:0000256" key="1">
    <source>
        <dbReference type="SAM" id="MobiDB-lite"/>
    </source>
</evidence>
<dbReference type="EMBL" id="JAADJG010000233">
    <property type="protein sequence ID" value="KAF4451007.1"/>
    <property type="molecule type" value="Genomic_DNA"/>
</dbReference>
<dbReference type="SUPFAM" id="SSF53167">
    <property type="entry name" value="Purine and uridine phosphorylases"/>
    <property type="match status" value="1"/>
</dbReference>
<evidence type="ECO:0000313" key="4">
    <source>
        <dbReference type="Proteomes" id="UP000605986"/>
    </source>
</evidence>
<dbReference type="Pfam" id="PF24476">
    <property type="entry name" value="DUF7580"/>
    <property type="match status" value="1"/>
</dbReference>
<accession>A0A8H4P7N3</accession>
<keyword evidence="4" id="KW-1185">Reference proteome</keyword>
<dbReference type="PANTHER" id="PTHR46082:SF11">
    <property type="entry name" value="AAA+ ATPASE DOMAIN-CONTAINING PROTEIN-RELATED"/>
    <property type="match status" value="1"/>
</dbReference>
<name>A0A8H4P7N3_9HYPO</name>
<proteinExistence type="predicted"/>
<dbReference type="InterPro" id="IPR056002">
    <property type="entry name" value="DUF7580"/>
</dbReference>
<dbReference type="Proteomes" id="UP000605986">
    <property type="component" value="Unassembled WGS sequence"/>
</dbReference>
<feature type="region of interest" description="Disordered" evidence="1">
    <location>
        <begin position="578"/>
        <end position="615"/>
    </location>
</feature>
<evidence type="ECO:0000259" key="2">
    <source>
        <dbReference type="Pfam" id="PF24476"/>
    </source>
</evidence>
<reference evidence="3" key="1">
    <citation type="submission" date="2020-01" db="EMBL/GenBank/DDBJ databases">
        <title>Identification and distribution of gene clusters putatively required for synthesis of sphingolipid metabolism inhibitors in phylogenetically diverse species of the filamentous fungus Fusarium.</title>
        <authorList>
            <person name="Kim H.-S."/>
            <person name="Busman M."/>
            <person name="Brown D.W."/>
            <person name="Divon H."/>
            <person name="Uhlig S."/>
            <person name="Proctor R.H."/>
        </authorList>
    </citation>
    <scope>NUCLEOTIDE SEQUENCE</scope>
    <source>
        <strain evidence="3">NRRL 53441</strain>
    </source>
</reference>
<organism evidence="3 4">
    <name type="scientific">Fusarium austroafricanum</name>
    <dbReference type="NCBI Taxonomy" id="2364996"/>
    <lineage>
        <taxon>Eukaryota</taxon>
        <taxon>Fungi</taxon>
        <taxon>Dikarya</taxon>
        <taxon>Ascomycota</taxon>
        <taxon>Pezizomycotina</taxon>
        <taxon>Sordariomycetes</taxon>
        <taxon>Hypocreomycetidae</taxon>
        <taxon>Hypocreales</taxon>
        <taxon>Nectriaceae</taxon>
        <taxon>Fusarium</taxon>
        <taxon>Fusarium concolor species complex</taxon>
    </lineage>
</organism>
<dbReference type="GO" id="GO:0003824">
    <property type="term" value="F:catalytic activity"/>
    <property type="evidence" value="ECO:0007669"/>
    <property type="project" value="InterPro"/>
</dbReference>
<dbReference type="InterPro" id="IPR035994">
    <property type="entry name" value="Nucleoside_phosphorylase_sf"/>
</dbReference>
<evidence type="ECO:0000313" key="3">
    <source>
        <dbReference type="EMBL" id="KAF4451007.1"/>
    </source>
</evidence>
<sequence>MDQSCLSAGGKVTVCSIRRTYNSVQQIAKNLRVDEQDEDLKAFYAKLIVYCTIIESHLISIRGNDRSLITLLLAPLKQTFTPKFYSFSSDDWVRELARIHDRIRTIKDNDTKIDIIQPCLNFGTTPDTRREVTNSLDSCEEELRVKYPEDSSHWATEDLAPQLKISEPNYGVWKAAQSIFTALTACVDCPCTPTHGLGARLCLATYRKPQFANEEEDIDFNMFLSTKRDWQEVLVHTSRDRLVRVVVEEPNDTKPKPRYLSAGRTQKVKNLCEPIAKIEPRRSYRLVFKVTKNELFKLQSERSVSPIDRSQSAISLDEFLRGRPGSFTEKTKRILAVILSSAVFHLHKTPWLHSDWNSSDVLFFRTSSSAIPLRPFIHTRLPNAANESGLIHQSSLNIKDIDPDDIDPDDLLNHNCPSLVTLAMMLLEVYFGVPFNILAQKFNVELESGAQPSAFTRYMDVDYVFKACRKDIPQNSQFYIAVENCLDPQIWQDEEGNELQDSDLRVKIYTEVVLPLETELSQAYRDIRIEELDRFAQDLDFGSWGQPLFLKNQQINAGNVQENAMLPITQYSDNLTVRQKPTDDETVDREAQRASPLNKRRLDLSPSRSETGSPFSEIPDMPNIYPRSSYTVGILCALPLELLAVRALFDTTHENRHHIRGDSNTYALGTINEHIVVAACLPSGEYGTNAAADSASNMKRTFPNIEFCLLVGIGGGAPTQENDIRLGDVVEVEGNTFELTGSLHPPPRCLLTAISALRSDPDLPIDALQSSLDTITGRVPDYGLDYRAKDAKDEALYYTESDWLRSMSVNCVLKKQTCLYMPQVPLRELFQAGYGFGPFPKNPDDCFVPITQDPNLLQNTLLISGLHYSRNMGDLSVFEPTFLFHKIQSIRKVNRWLEGATDNKSQILCAKYISTLAISEGCLGNFEVAESHFNGLMVYLESRRLEMGQDVKSQVEAELITRYLIMTYNVVHCITSRISDLIATQCASRGLEARTDPKTYGVMKPLRMLPFFFGFVPTERKPKDVDMRMTITALRDITRRANPSHTKASADTNWKVWSSVDTPRLLFALEDAHIESFSDKLQLPPQGRQTYISSWSAFCVAMSMYLTSVVELWNHGLPIEGRLRYYIIRVLEDDIRNGYETFEHMNQDTRYTWFWKAFVGSLSVVQAQSVNYDERLDDIFANFSKYVKKLTKAEKISSWEEAKKILVTVVWPVECTQDEMCKKVLARLLGKE</sequence>
<feature type="compositionally biased region" description="Basic and acidic residues" evidence="1">
    <location>
        <begin position="580"/>
        <end position="592"/>
    </location>
</feature>
<protein>
    <recommendedName>
        <fullName evidence="2">DUF7580 domain-containing protein</fullName>
    </recommendedName>
</protein>
<gene>
    <name evidence="3" type="ORF">F53441_5954</name>
</gene>
<dbReference type="Gene3D" id="3.40.50.1580">
    <property type="entry name" value="Nucleoside phosphorylase domain"/>
    <property type="match status" value="1"/>
</dbReference>